<dbReference type="GO" id="GO:0016787">
    <property type="term" value="F:hydrolase activity"/>
    <property type="evidence" value="ECO:0007669"/>
    <property type="project" value="UniProtKB-KW"/>
</dbReference>
<protein>
    <submittedName>
        <fullName evidence="2">Predicted hydrolase or acyltransferase</fullName>
        <ecNumber evidence="2">3.7.1.-</ecNumber>
    </submittedName>
</protein>
<feature type="domain" description="AB hydrolase-1" evidence="1">
    <location>
        <begin position="62"/>
        <end position="219"/>
    </location>
</feature>
<dbReference type="HOGENOM" id="CLU_020336_29_1_5"/>
<dbReference type="GO" id="GO:0016746">
    <property type="term" value="F:acyltransferase activity"/>
    <property type="evidence" value="ECO:0007669"/>
    <property type="project" value="UniProtKB-KW"/>
</dbReference>
<keyword evidence="3" id="KW-1185">Reference proteome</keyword>
<dbReference type="KEGG" id="apb:SAR116_0102"/>
<reference evidence="2 3" key="1">
    <citation type="journal article" date="2010" name="J. Bacteriol.">
        <title>Complete genome sequence of "Candidatus Puniceispirillum marinum" IMCC1322, a representative of the SAR116 clade in the Alphaproteobacteria.</title>
        <authorList>
            <person name="Oh H.M."/>
            <person name="Kwon K.K."/>
            <person name="Kang I."/>
            <person name="Kang S.G."/>
            <person name="Lee J.H."/>
            <person name="Kim S.J."/>
            <person name="Cho J.C."/>
        </authorList>
    </citation>
    <scope>NUCLEOTIDE SEQUENCE [LARGE SCALE GENOMIC DNA]</scope>
    <source>
        <strain evidence="2 3">IMCC1322</strain>
    </source>
</reference>
<dbReference type="SUPFAM" id="SSF53474">
    <property type="entry name" value="alpha/beta-Hydrolases"/>
    <property type="match status" value="1"/>
</dbReference>
<dbReference type="PANTHER" id="PTHR43433">
    <property type="entry name" value="HYDROLASE, ALPHA/BETA FOLD FAMILY PROTEIN"/>
    <property type="match status" value="1"/>
</dbReference>
<dbReference type="Proteomes" id="UP000007460">
    <property type="component" value="Chromosome"/>
</dbReference>
<dbReference type="Pfam" id="PF00561">
    <property type="entry name" value="Abhydrolase_1"/>
    <property type="match status" value="1"/>
</dbReference>
<evidence type="ECO:0000259" key="1">
    <source>
        <dbReference type="Pfam" id="PF00561"/>
    </source>
</evidence>
<dbReference type="STRING" id="488538.SAR116_0102"/>
<organism evidence="2 3">
    <name type="scientific">Puniceispirillum marinum (strain IMCC1322)</name>
    <dbReference type="NCBI Taxonomy" id="488538"/>
    <lineage>
        <taxon>Bacteria</taxon>
        <taxon>Pseudomonadati</taxon>
        <taxon>Pseudomonadota</taxon>
        <taxon>Alphaproteobacteria</taxon>
        <taxon>Candidatus Puniceispirillales</taxon>
        <taxon>Candidatus Puniceispirillaceae</taxon>
        <taxon>Candidatus Puniceispirillum</taxon>
    </lineage>
</organism>
<dbReference type="InterPro" id="IPR029058">
    <property type="entry name" value="AB_hydrolase_fold"/>
</dbReference>
<dbReference type="PANTHER" id="PTHR43433:SF4">
    <property type="entry name" value="NON-HEME CHLOROPEROXIDASE-RELATED"/>
    <property type="match status" value="1"/>
</dbReference>
<dbReference type="eggNOG" id="COG2267">
    <property type="taxonomic scope" value="Bacteria"/>
</dbReference>
<sequence>MTPFTPIFIPGLLCTADLFAAQLAHLDTTQRLFKVADTSQEDTITAMAGRALAMADGMLLPVGLSMGGYVALEMARRAPDRIAGLALLNTTCRIDSAAHRRQREQAINLAHSDRFKGVTRHLLPRLLSPDAVNDPHIARRVLKMADDIGRQTFIQQQTAILGRQDQSEILRAFRQPILILCGTLDVLTPPKLSAEMAALCPHADYRLLDGVGHLSSMEAESAVIDALQALFDRVDAA</sequence>
<evidence type="ECO:0000313" key="2">
    <source>
        <dbReference type="EMBL" id="ADE38345.1"/>
    </source>
</evidence>
<dbReference type="RefSeq" id="WP_013044975.1">
    <property type="nucleotide sequence ID" value="NC_014010.1"/>
</dbReference>
<dbReference type="InterPro" id="IPR000073">
    <property type="entry name" value="AB_hydrolase_1"/>
</dbReference>
<evidence type="ECO:0000313" key="3">
    <source>
        <dbReference type="Proteomes" id="UP000007460"/>
    </source>
</evidence>
<gene>
    <name evidence="2" type="ordered locus">SAR116_0102</name>
</gene>
<dbReference type="Gene3D" id="3.40.50.1820">
    <property type="entry name" value="alpha/beta hydrolase"/>
    <property type="match status" value="1"/>
</dbReference>
<dbReference type="InterPro" id="IPR050471">
    <property type="entry name" value="AB_hydrolase"/>
</dbReference>
<keyword evidence="2" id="KW-0012">Acyltransferase</keyword>
<keyword evidence="2" id="KW-0378">Hydrolase</keyword>
<dbReference type="OrthoDB" id="5491135at2"/>
<dbReference type="EC" id="3.7.1.-" evidence="2"/>
<dbReference type="AlphaFoldDB" id="D5BNS8"/>
<dbReference type="EMBL" id="CP001751">
    <property type="protein sequence ID" value="ADE38345.1"/>
    <property type="molecule type" value="Genomic_DNA"/>
</dbReference>
<name>D5BNS8_PUNMI</name>
<keyword evidence="2" id="KW-0808">Transferase</keyword>
<accession>D5BNS8</accession>
<proteinExistence type="predicted"/>